<dbReference type="Proteomes" id="UP000334340">
    <property type="component" value="Unassembled WGS sequence"/>
</dbReference>
<evidence type="ECO:0000313" key="2">
    <source>
        <dbReference type="Proteomes" id="UP000334340"/>
    </source>
</evidence>
<keyword evidence="2" id="KW-1185">Reference proteome</keyword>
<dbReference type="EMBL" id="CABIKM010000006">
    <property type="protein sequence ID" value="VUZ84141.1"/>
    <property type="molecule type" value="Genomic_DNA"/>
</dbReference>
<dbReference type="InterPro" id="IPR038573">
    <property type="entry name" value="BrnT_sf"/>
</dbReference>
<dbReference type="Pfam" id="PF04365">
    <property type="entry name" value="BrnT_toxin"/>
    <property type="match status" value="1"/>
</dbReference>
<reference evidence="1 2" key="1">
    <citation type="submission" date="2019-07" db="EMBL/GenBank/DDBJ databases">
        <authorList>
            <person name="Cremers G."/>
        </authorList>
    </citation>
    <scope>NUCLEOTIDE SEQUENCE [LARGE SCALE GENOMIC DNA]</scope>
</reference>
<name>A0A564ZFM3_9BACT</name>
<dbReference type="Gene3D" id="3.10.450.530">
    <property type="entry name" value="Ribonuclease toxin, BrnT, of type II toxin-antitoxin system"/>
    <property type="match status" value="1"/>
</dbReference>
<accession>A0A564ZFM3</accession>
<proteinExistence type="predicted"/>
<evidence type="ECO:0008006" key="3">
    <source>
        <dbReference type="Google" id="ProtNLM"/>
    </source>
</evidence>
<protein>
    <recommendedName>
        <fullName evidence="3">BrnT family toxin</fullName>
    </recommendedName>
</protein>
<sequence>MKLSFEWDEEKAKENYRKHEVSFEEGSTVLSDPFSITINDLDHSTDEQRYIDIGSSEGGRILVVSYTERNRGIRIISCRKATRLERRRYEEGIN</sequence>
<organism evidence="1 2">
    <name type="scientific">Candidatus Methylomirabilis lanthanidiphila</name>
    <dbReference type="NCBI Taxonomy" id="2211376"/>
    <lineage>
        <taxon>Bacteria</taxon>
        <taxon>Candidatus Methylomirabilota</taxon>
        <taxon>Candidatus Methylomirabilia</taxon>
        <taxon>Candidatus Methylomirabilales</taxon>
        <taxon>Candidatus Methylomirabilaceae</taxon>
        <taxon>Candidatus Methylomirabilis</taxon>
    </lineage>
</organism>
<dbReference type="InterPro" id="IPR007460">
    <property type="entry name" value="BrnT_toxin"/>
</dbReference>
<evidence type="ECO:0000313" key="1">
    <source>
        <dbReference type="EMBL" id="VUZ84141.1"/>
    </source>
</evidence>
<gene>
    <name evidence="1" type="ORF">MELA_00507</name>
</gene>
<dbReference type="AlphaFoldDB" id="A0A564ZFM3"/>